<keyword evidence="2" id="KW-1185">Reference proteome</keyword>
<gene>
    <name evidence="1" type="ORF">PYTT_2246</name>
</gene>
<organism evidence="1 2">
    <name type="scientific">Akkermansia glycaniphila</name>
    <dbReference type="NCBI Taxonomy" id="1679444"/>
    <lineage>
        <taxon>Bacteria</taxon>
        <taxon>Pseudomonadati</taxon>
        <taxon>Verrucomicrobiota</taxon>
        <taxon>Verrucomicrobiia</taxon>
        <taxon>Verrucomicrobiales</taxon>
        <taxon>Akkermansiaceae</taxon>
        <taxon>Akkermansia</taxon>
    </lineage>
</organism>
<reference evidence="2" key="1">
    <citation type="submission" date="2016-09" db="EMBL/GenBank/DDBJ databases">
        <authorList>
            <person name="Koehorst J."/>
        </authorList>
    </citation>
    <scope>NUCLEOTIDE SEQUENCE [LARGE SCALE GENOMIC DNA]</scope>
</reference>
<evidence type="ECO:0000313" key="1">
    <source>
        <dbReference type="EMBL" id="SEH97822.1"/>
    </source>
</evidence>
<name>A0A1C7PAL4_9BACT</name>
<proteinExistence type="predicted"/>
<evidence type="ECO:0000313" key="2">
    <source>
        <dbReference type="Proteomes" id="UP000176204"/>
    </source>
</evidence>
<dbReference type="Proteomes" id="UP000176204">
    <property type="component" value="Chromosome I"/>
</dbReference>
<dbReference type="EMBL" id="LT629973">
    <property type="protein sequence ID" value="SEH97822.1"/>
    <property type="molecule type" value="Genomic_DNA"/>
</dbReference>
<sequence>MPPEHVASARTMNNLTGTSILALSALLAALPSCQSYYGQTISRQTDGLTLLNAALGNIHDKTSADAAAIEVDRYGTLLMQDVRGLLAHGKPNLLELYLLKNSYQDSNLKPMAKQTLAQLFRLYGQGFYGSAALRQSFVNQLTKL</sequence>
<dbReference type="AlphaFoldDB" id="A0A1C7PAL4"/>
<accession>A0A1C7PAL4</accession>
<dbReference type="KEGG" id="agl:PYTT_2246"/>
<dbReference type="RefSeq" id="WP_067777201.1">
    <property type="nucleotide sequence ID" value="NZ_LT629973.1"/>
</dbReference>
<protein>
    <submittedName>
        <fullName evidence="1">Uncharacterized protein</fullName>
    </submittedName>
</protein>